<keyword evidence="2" id="KW-0732">Signal</keyword>
<dbReference type="RefSeq" id="WP_106523033.1">
    <property type="nucleotide sequence ID" value="NZ_PYGD01000004.1"/>
</dbReference>
<sequence length="502" mass="55918">MRQFDVVVIGSGLGGLLSAVMLAKEGMSVAVIEQNKQVGGCLQTFSFDKKIFDSCVHYIGAVDEGQTQHRIFSYAGIMDELKLKRMDNDCFDEIIFGDDPQVYPQAQGASNFIAQLAPLFPGQQPVLEHYMESLKQVGGSFPLYELRTGSESEKDLVSHWEVYETLQRLVPDARLRNVLAGNNLLYAGTRDHTPFYLHALVCKSYIDSAYKCSGGSSQIAKLLWKRLQAYGGEVFRNEKVTGLAEEQGLLKAATTASGAVYHGRQFIANVHPATVMSWLDSNQIKPGYRKRIAGISTSISAFMVNIVLEPGRIPYANRNTYWNRSGQSFDAVHYRPGEWPANYALYYGEDALRPGFADTVALLTYMHDEEMAQWQHTHNRTAETSSREAAYHEFKEQKAAQLIDTVAQRYPAIKQYLLSFKTATPLTFRDYMGSPDGGIYGMMPDVHQPMQTRVPIRTKIPNLLLAGQNVGVHGVLGVSINAVAATAELLGMDYLLQKINRT</sequence>
<organism evidence="6 7">
    <name type="scientific">Taibaiella chishuiensis</name>
    <dbReference type="NCBI Taxonomy" id="1434707"/>
    <lineage>
        <taxon>Bacteria</taxon>
        <taxon>Pseudomonadati</taxon>
        <taxon>Bacteroidota</taxon>
        <taxon>Chitinophagia</taxon>
        <taxon>Chitinophagales</taxon>
        <taxon>Chitinophagaceae</taxon>
        <taxon>Taibaiella</taxon>
    </lineage>
</organism>
<dbReference type="AlphaFoldDB" id="A0A2P8D405"/>
<evidence type="ECO:0000256" key="2">
    <source>
        <dbReference type="ARBA" id="ARBA00022729"/>
    </source>
</evidence>
<evidence type="ECO:0000313" key="6">
    <source>
        <dbReference type="EMBL" id="PSK91951.1"/>
    </source>
</evidence>
<dbReference type="InterPro" id="IPR052206">
    <property type="entry name" value="Retinol_saturase"/>
</dbReference>
<comment type="caution">
    <text evidence="6">The sequence shown here is derived from an EMBL/GenBank/DDBJ whole genome shotgun (WGS) entry which is preliminary data.</text>
</comment>
<keyword evidence="4" id="KW-0521">NADP</keyword>
<keyword evidence="5" id="KW-0520">NAD</keyword>
<evidence type="ECO:0000256" key="3">
    <source>
        <dbReference type="ARBA" id="ARBA00022827"/>
    </source>
</evidence>
<dbReference type="EMBL" id="PYGD01000004">
    <property type="protein sequence ID" value="PSK91951.1"/>
    <property type="molecule type" value="Genomic_DNA"/>
</dbReference>
<proteinExistence type="predicted"/>
<evidence type="ECO:0000256" key="4">
    <source>
        <dbReference type="ARBA" id="ARBA00022857"/>
    </source>
</evidence>
<keyword evidence="3" id="KW-0274">FAD</keyword>
<name>A0A2P8D405_9BACT</name>
<accession>A0A2P8D405</accession>
<evidence type="ECO:0000256" key="5">
    <source>
        <dbReference type="ARBA" id="ARBA00023027"/>
    </source>
</evidence>
<protein>
    <submittedName>
        <fullName evidence="6">All-trans-retinol 13,14-reductase</fullName>
    </submittedName>
</protein>
<gene>
    <name evidence="6" type="ORF">B0I18_10445</name>
</gene>
<dbReference type="Proteomes" id="UP000240572">
    <property type="component" value="Unassembled WGS sequence"/>
</dbReference>
<dbReference type="OrthoDB" id="9789960at2"/>
<dbReference type="PANTHER" id="PTHR46091">
    <property type="entry name" value="BLR7054 PROTEIN"/>
    <property type="match status" value="1"/>
</dbReference>
<evidence type="ECO:0000313" key="7">
    <source>
        <dbReference type="Proteomes" id="UP000240572"/>
    </source>
</evidence>
<evidence type="ECO:0000256" key="1">
    <source>
        <dbReference type="ARBA" id="ARBA00022630"/>
    </source>
</evidence>
<dbReference type="Pfam" id="PF13450">
    <property type="entry name" value="NAD_binding_8"/>
    <property type="match status" value="1"/>
</dbReference>
<keyword evidence="1" id="KW-0285">Flavoprotein</keyword>
<dbReference type="SUPFAM" id="SSF51905">
    <property type="entry name" value="FAD/NAD(P)-binding domain"/>
    <property type="match status" value="1"/>
</dbReference>
<reference evidence="6 7" key="1">
    <citation type="submission" date="2018-03" db="EMBL/GenBank/DDBJ databases">
        <title>Genomic Encyclopedia of Type Strains, Phase III (KMG-III): the genomes of soil and plant-associated and newly described type strains.</title>
        <authorList>
            <person name="Whitman W."/>
        </authorList>
    </citation>
    <scope>NUCLEOTIDE SEQUENCE [LARGE SCALE GENOMIC DNA]</scope>
    <source>
        <strain evidence="6 7">CGMCC 1.12700</strain>
    </source>
</reference>
<keyword evidence="7" id="KW-1185">Reference proteome</keyword>
<dbReference type="Gene3D" id="3.50.50.60">
    <property type="entry name" value="FAD/NAD(P)-binding domain"/>
    <property type="match status" value="2"/>
</dbReference>
<dbReference type="InterPro" id="IPR036188">
    <property type="entry name" value="FAD/NAD-bd_sf"/>
</dbReference>
<dbReference type="PANTHER" id="PTHR46091:SF3">
    <property type="entry name" value="AMINE OXIDASE DOMAIN-CONTAINING PROTEIN"/>
    <property type="match status" value="1"/>
</dbReference>